<gene>
    <name evidence="2" type="ORF">N7509_009771</name>
</gene>
<protein>
    <recommendedName>
        <fullName evidence="1">DUF7770 domain-containing protein</fullName>
    </recommendedName>
</protein>
<sequence>MWALRSAASPPSAPKLKWSRNSLNVIYKSSDYPLEWTQRHNFDFHLRHIELILNMMSLRKWKVFFGQDVYHGGSKTGSPRTRIKRRTSFRASIWIAVRVFVQIFPPHFTSTNGTVPDSQNGNHASIYLLLPEGNSIQLNMVDDSDTDNMGTLQ</sequence>
<keyword evidence="3" id="KW-1185">Reference proteome</keyword>
<dbReference type="RefSeq" id="XP_056485028.1">
    <property type="nucleotide sequence ID" value="XM_056634408.1"/>
</dbReference>
<accession>A0A9X0B400</accession>
<dbReference type="InterPro" id="IPR056672">
    <property type="entry name" value="DUF7770"/>
</dbReference>
<evidence type="ECO:0000259" key="1">
    <source>
        <dbReference type="Pfam" id="PF24968"/>
    </source>
</evidence>
<reference evidence="2" key="1">
    <citation type="submission" date="2022-12" db="EMBL/GenBank/DDBJ databases">
        <authorList>
            <person name="Petersen C."/>
        </authorList>
    </citation>
    <scope>NUCLEOTIDE SEQUENCE</scope>
    <source>
        <strain evidence="2">IBT 29677</strain>
    </source>
</reference>
<reference evidence="2" key="2">
    <citation type="journal article" date="2023" name="IMA Fungus">
        <title>Comparative genomic study of the Penicillium genus elucidates a diverse pangenome and 15 lateral gene transfer events.</title>
        <authorList>
            <person name="Petersen C."/>
            <person name="Sorensen T."/>
            <person name="Nielsen M.R."/>
            <person name="Sondergaard T.E."/>
            <person name="Sorensen J.L."/>
            <person name="Fitzpatrick D.A."/>
            <person name="Frisvad J.C."/>
            <person name="Nielsen K.L."/>
        </authorList>
    </citation>
    <scope>NUCLEOTIDE SEQUENCE</scope>
    <source>
        <strain evidence="2">IBT 29677</strain>
    </source>
</reference>
<organism evidence="2 3">
    <name type="scientific">Penicillium cosmopolitanum</name>
    <dbReference type="NCBI Taxonomy" id="1131564"/>
    <lineage>
        <taxon>Eukaryota</taxon>
        <taxon>Fungi</taxon>
        <taxon>Dikarya</taxon>
        <taxon>Ascomycota</taxon>
        <taxon>Pezizomycotina</taxon>
        <taxon>Eurotiomycetes</taxon>
        <taxon>Eurotiomycetidae</taxon>
        <taxon>Eurotiales</taxon>
        <taxon>Aspergillaceae</taxon>
        <taxon>Penicillium</taxon>
    </lineage>
</organism>
<evidence type="ECO:0000313" key="3">
    <source>
        <dbReference type="Proteomes" id="UP001147747"/>
    </source>
</evidence>
<dbReference type="Proteomes" id="UP001147747">
    <property type="component" value="Unassembled WGS sequence"/>
</dbReference>
<feature type="domain" description="DUF7770" evidence="1">
    <location>
        <begin position="111"/>
        <end position="152"/>
    </location>
</feature>
<dbReference type="GeneID" id="81373388"/>
<comment type="caution">
    <text evidence="2">The sequence shown here is derived from an EMBL/GenBank/DDBJ whole genome shotgun (WGS) entry which is preliminary data.</text>
</comment>
<dbReference type="Pfam" id="PF24968">
    <property type="entry name" value="DUF7770"/>
    <property type="match status" value="1"/>
</dbReference>
<dbReference type="EMBL" id="JAPZBU010000009">
    <property type="protein sequence ID" value="KAJ5387230.1"/>
    <property type="molecule type" value="Genomic_DNA"/>
</dbReference>
<dbReference type="AlphaFoldDB" id="A0A9X0B400"/>
<proteinExistence type="predicted"/>
<name>A0A9X0B400_9EURO</name>
<evidence type="ECO:0000313" key="2">
    <source>
        <dbReference type="EMBL" id="KAJ5387230.1"/>
    </source>
</evidence>